<keyword evidence="5" id="KW-1185">Reference proteome</keyword>
<evidence type="ECO:0000256" key="1">
    <source>
        <dbReference type="ARBA" id="ARBA00006484"/>
    </source>
</evidence>
<dbReference type="Gene3D" id="3.40.50.720">
    <property type="entry name" value="NAD(P)-binding Rossmann-like Domain"/>
    <property type="match status" value="2"/>
</dbReference>
<dbReference type="eggNOG" id="KOG1201">
    <property type="taxonomic scope" value="Eukaryota"/>
</dbReference>
<evidence type="ECO:0000313" key="4">
    <source>
        <dbReference type="EMBL" id="EMR69671.1"/>
    </source>
</evidence>
<dbReference type="InterPro" id="IPR002347">
    <property type="entry name" value="SDR_fam"/>
</dbReference>
<dbReference type="KEGG" id="ela:UCREL1_3297"/>
<protein>
    <submittedName>
        <fullName evidence="4">Putative short chain dehydrogenase reductase sdr protein</fullName>
    </submittedName>
</protein>
<dbReference type="PRINTS" id="PR00080">
    <property type="entry name" value="SDRFAMILY"/>
</dbReference>
<evidence type="ECO:0000256" key="2">
    <source>
        <dbReference type="ARBA" id="ARBA00022857"/>
    </source>
</evidence>
<dbReference type="eggNOG" id="KOG0725">
    <property type="taxonomic scope" value="Eukaryota"/>
</dbReference>
<dbReference type="PRINTS" id="PR00081">
    <property type="entry name" value="GDHRDH"/>
</dbReference>
<dbReference type="FunFam" id="3.40.50.720:FF:000084">
    <property type="entry name" value="Short-chain dehydrogenase reductase"/>
    <property type="match status" value="1"/>
</dbReference>
<dbReference type="CDD" id="cd05233">
    <property type="entry name" value="SDR_c"/>
    <property type="match status" value="1"/>
</dbReference>
<accession>M7TIA5</accession>
<dbReference type="EMBL" id="KB706037">
    <property type="protein sequence ID" value="EMR69671.1"/>
    <property type="molecule type" value="Genomic_DNA"/>
</dbReference>
<dbReference type="InterPro" id="IPR036291">
    <property type="entry name" value="NAD(P)-bd_dom_sf"/>
</dbReference>
<dbReference type="GO" id="GO:0016491">
    <property type="term" value="F:oxidoreductase activity"/>
    <property type="evidence" value="ECO:0007669"/>
    <property type="project" value="UniProtKB-KW"/>
</dbReference>
<dbReference type="PANTHER" id="PTHR44196">
    <property type="entry name" value="DEHYDROGENASE/REDUCTASE SDR FAMILY MEMBER 7B"/>
    <property type="match status" value="1"/>
</dbReference>
<dbReference type="OrthoDB" id="5371740at2759"/>
<dbReference type="PANTHER" id="PTHR44196:SF1">
    <property type="entry name" value="DEHYDROGENASE_REDUCTASE SDR FAMILY MEMBER 7B"/>
    <property type="match status" value="1"/>
</dbReference>
<sequence>MSTDIRKPSINTKPYAAISPEALKNTLTGRVVVITGAGGGLGRGECQAFAKAGAKLALIDLDRAGSALQVTADQCIEQGAEVKTYFCNVIDAEESRKTWKQIEADLGEVDVLVNNAGGTIDRPLHMETFDQFWAMIDLNFKAPMLWTHMLLPSFRARGHGRIINIASRAATVNLPFSVNYSAAKAALVRANGCIQFELDMDGFDKIEIYSLHPGATKTGIQKHLPEDVAAVYPEAAAGYAKFCDQFKCEPALCGQTCVFLAAGRGTALKGRYFDCEQDIGYVSSMGHVIREQELYDLKVEFLGGLPNDGDDTMATISLKETDWTKLYGKVIIITGGASGIGEAAVKFADEHGAKVVFGDVNRTSGEALEAASQTKNLTYVYCDVASWEDQRYMFAKAFELHGKIDVVLANAGITETEDIFVDRLDKDGITLAEPRFPVLDVCLKGVIYTAKLALHYFRNHASEHEFGSLGLPANTPLNVAQVLLLPATDKTINGKGYFVGGNNIVEVEEALSSAQPLWLGEAMSKEVDVGQVKLRVKDVKPGEKSKALFSRNFGPSSESALDD</sequence>
<dbReference type="Proteomes" id="UP000012174">
    <property type="component" value="Unassembled WGS sequence"/>
</dbReference>
<dbReference type="HOGENOM" id="CLU_483994_0_0_1"/>
<evidence type="ECO:0000313" key="5">
    <source>
        <dbReference type="Proteomes" id="UP000012174"/>
    </source>
</evidence>
<dbReference type="Pfam" id="PF00106">
    <property type="entry name" value="adh_short"/>
    <property type="match status" value="2"/>
</dbReference>
<proteinExistence type="inferred from homology"/>
<dbReference type="GO" id="GO:0016020">
    <property type="term" value="C:membrane"/>
    <property type="evidence" value="ECO:0007669"/>
    <property type="project" value="TreeGrafter"/>
</dbReference>
<keyword evidence="3" id="KW-0560">Oxidoreductase</keyword>
<comment type="similarity">
    <text evidence="1">Belongs to the short-chain dehydrogenases/reductases (SDR) family.</text>
</comment>
<organism evidence="4 5">
    <name type="scientific">Eutypa lata (strain UCR-EL1)</name>
    <name type="common">Grapevine dieback disease fungus</name>
    <name type="synonym">Eutypa armeniacae</name>
    <dbReference type="NCBI Taxonomy" id="1287681"/>
    <lineage>
        <taxon>Eukaryota</taxon>
        <taxon>Fungi</taxon>
        <taxon>Dikarya</taxon>
        <taxon>Ascomycota</taxon>
        <taxon>Pezizomycotina</taxon>
        <taxon>Sordariomycetes</taxon>
        <taxon>Xylariomycetidae</taxon>
        <taxon>Xylariales</taxon>
        <taxon>Diatrypaceae</taxon>
        <taxon>Eutypa</taxon>
    </lineage>
</organism>
<keyword evidence="2" id="KW-0521">NADP</keyword>
<name>M7TIA5_EUTLA</name>
<reference evidence="5" key="1">
    <citation type="journal article" date="2013" name="Genome Announc.">
        <title>Draft genome sequence of the grapevine dieback fungus Eutypa lata UCR-EL1.</title>
        <authorList>
            <person name="Blanco-Ulate B."/>
            <person name="Rolshausen P.E."/>
            <person name="Cantu D."/>
        </authorList>
    </citation>
    <scope>NUCLEOTIDE SEQUENCE [LARGE SCALE GENOMIC DNA]</scope>
    <source>
        <strain evidence="5">UCR-EL1</strain>
    </source>
</reference>
<gene>
    <name evidence="4" type="ORF">UCREL1_3297</name>
</gene>
<dbReference type="AlphaFoldDB" id="M7TIA5"/>
<dbReference type="SUPFAM" id="SSF51735">
    <property type="entry name" value="NAD(P)-binding Rossmann-fold domains"/>
    <property type="match status" value="2"/>
</dbReference>
<evidence type="ECO:0000256" key="3">
    <source>
        <dbReference type="ARBA" id="ARBA00023002"/>
    </source>
</evidence>